<dbReference type="GO" id="GO:0008836">
    <property type="term" value="F:diaminopimelate decarboxylase activity"/>
    <property type="evidence" value="ECO:0007669"/>
    <property type="project" value="UniProtKB-UniRule"/>
</dbReference>
<evidence type="ECO:0000256" key="3">
    <source>
        <dbReference type="ARBA" id="ARBA00022898"/>
    </source>
</evidence>
<dbReference type="Gene3D" id="3.20.20.10">
    <property type="entry name" value="Alanine racemase"/>
    <property type="match status" value="1"/>
</dbReference>
<feature type="domain" description="Orn/DAP/Arg decarboxylase 2 C-terminal" evidence="10">
    <location>
        <begin position="56"/>
        <end position="405"/>
    </location>
</feature>
<dbReference type="SUPFAM" id="SSF51419">
    <property type="entry name" value="PLP-binding barrel"/>
    <property type="match status" value="1"/>
</dbReference>
<feature type="binding site" evidence="6">
    <location>
        <begin position="309"/>
        <end position="312"/>
    </location>
    <ligand>
        <name>pyridoxal 5'-phosphate</name>
        <dbReference type="ChEBI" id="CHEBI:597326"/>
    </ligand>
</feature>
<dbReference type="PANTHER" id="PTHR43727:SF2">
    <property type="entry name" value="GROUP IV DECARBOXYLASE"/>
    <property type="match status" value="1"/>
</dbReference>
<comment type="subunit">
    <text evidence="6">Homodimer.</text>
</comment>
<dbReference type="SUPFAM" id="SSF50621">
    <property type="entry name" value="Alanine racemase C-terminal domain-like"/>
    <property type="match status" value="1"/>
</dbReference>
<evidence type="ECO:0000256" key="8">
    <source>
        <dbReference type="PIRSR" id="PIRSR600183-50"/>
    </source>
</evidence>
<keyword evidence="5 6" id="KW-0456">Lyase</keyword>
<comment type="catalytic activity">
    <reaction evidence="6 9">
        <text>meso-2,6-diaminopimelate + H(+) = L-lysine + CO2</text>
        <dbReference type="Rhea" id="RHEA:15101"/>
        <dbReference type="ChEBI" id="CHEBI:15378"/>
        <dbReference type="ChEBI" id="CHEBI:16526"/>
        <dbReference type="ChEBI" id="CHEBI:32551"/>
        <dbReference type="ChEBI" id="CHEBI:57791"/>
        <dbReference type="EC" id="4.1.1.20"/>
    </reaction>
</comment>
<evidence type="ECO:0000259" key="11">
    <source>
        <dbReference type="Pfam" id="PF02784"/>
    </source>
</evidence>
<keyword evidence="13" id="KW-1185">Reference proteome</keyword>
<comment type="similarity">
    <text evidence="6">Belongs to the Orn/Lys/Arg decarboxylase class-II family. LysA subfamily.</text>
</comment>
<comment type="function">
    <text evidence="6">Specifically catalyzes the decarboxylation of meso-diaminopimelate (meso-DAP) to L-lysine.</text>
</comment>
<dbReference type="GO" id="GO:0030170">
    <property type="term" value="F:pyridoxal phosphate binding"/>
    <property type="evidence" value="ECO:0007669"/>
    <property type="project" value="UniProtKB-UniRule"/>
</dbReference>
<gene>
    <name evidence="6 12" type="primary">lysA</name>
    <name evidence="12" type="ORF">J4H85_09920</name>
</gene>
<dbReference type="FunFam" id="3.20.20.10:FF:000003">
    <property type="entry name" value="Diaminopimelate decarboxylase"/>
    <property type="match status" value="1"/>
</dbReference>
<dbReference type="Proteomes" id="UP000668403">
    <property type="component" value="Unassembled WGS sequence"/>
</dbReference>
<evidence type="ECO:0000313" key="12">
    <source>
        <dbReference type="EMBL" id="MBO2990307.1"/>
    </source>
</evidence>
<comment type="caution">
    <text evidence="12">The sequence shown here is derived from an EMBL/GenBank/DDBJ whole genome shotgun (WGS) entry which is preliminary data.</text>
</comment>
<dbReference type="InterPro" id="IPR022643">
    <property type="entry name" value="De-COase2_C"/>
</dbReference>
<dbReference type="InterPro" id="IPR000183">
    <property type="entry name" value="Orn/DAP/Arg_de-COase"/>
</dbReference>
<sequence>MDTHGGHVTPVPAPSLDALWSILPENAAIDDATPEVLSIGGVTVTELAEQYGTPLYVYDEVGLRRQIRRFTEGLRERWPNSEVLFASKSFPAVGMYRLAQEEGLSVDVAGGGELQMALAAGVDPARIHMHGNAKTDAELAMALEAGIDTIIVDNADELDRLERLLPQHTGARASMPQQLLLRVIPGVAAKTHASQATGGAESKFGLPLDQAAEAIARMRAHPLMDFAGVHLHIGSQILDVAQFAEAVSKLSNVTDDVSGGTAFRTYDVGGGLGVKYTTTDDAPSVDAYLDAIVAAAREHLHPDARLLIEPGRSLVARAGVTLYRVTSVKRTGRTFVAVDGGLADQMDAALTGQRFEAVLANRLADDWSESVQLVGRQCESGDLLVDGAPMPEANVGDLVVLATTGAYGYTLANNYNGALKPAIVFVGDGGSRLVARRETYADLLATHEPSIGSTV</sequence>
<dbReference type="AlphaFoldDB" id="A0A939QEF3"/>
<evidence type="ECO:0000256" key="1">
    <source>
        <dbReference type="ARBA" id="ARBA00001933"/>
    </source>
</evidence>
<evidence type="ECO:0000256" key="7">
    <source>
        <dbReference type="NCBIfam" id="TIGR01048"/>
    </source>
</evidence>
<evidence type="ECO:0000313" key="13">
    <source>
        <dbReference type="Proteomes" id="UP000668403"/>
    </source>
</evidence>
<feature type="binding site" evidence="6">
    <location>
        <position position="407"/>
    </location>
    <ligand>
        <name>pyridoxal 5'-phosphate</name>
        <dbReference type="ChEBI" id="CHEBI:597326"/>
    </ligand>
</feature>
<evidence type="ECO:0000256" key="2">
    <source>
        <dbReference type="ARBA" id="ARBA00022793"/>
    </source>
</evidence>
<dbReference type="InterPro" id="IPR009006">
    <property type="entry name" value="Ala_racemase/Decarboxylase_C"/>
</dbReference>
<keyword evidence="4 6" id="KW-0457">Lysine biosynthesis</keyword>
<evidence type="ECO:0000256" key="6">
    <source>
        <dbReference type="HAMAP-Rule" id="MF_02120"/>
    </source>
</evidence>
<dbReference type="EMBL" id="JAGFBF010000005">
    <property type="protein sequence ID" value="MBO2990307.1"/>
    <property type="molecule type" value="Genomic_DNA"/>
</dbReference>
<name>A0A939QEF3_9MICO</name>
<dbReference type="InterPro" id="IPR002986">
    <property type="entry name" value="DAP_deCOOHase_LysA"/>
</dbReference>
<dbReference type="PRINTS" id="PR01181">
    <property type="entry name" value="DAPDCRBXLASE"/>
</dbReference>
<dbReference type="EC" id="4.1.1.20" evidence="6 7"/>
<evidence type="ECO:0000256" key="5">
    <source>
        <dbReference type="ARBA" id="ARBA00023239"/>
    </source>
</evidence>
<feature type="binding site" evidence="6">
    <location>
        <position position="271"/>
    </location>
    <ligand>
        <name>pyridoxal 5'-phosphate</name>
        <dbReference type="ChEBI" id="CHEBI:597326"/>
    </ligand>
</feature>
<accession>A0A939QEF3</accession>
<feature type="binding site" evidence="6">
    <location>
        <position position="379"/>
    </location>
    <ligand>
        <name>substrate</name>
    </ligand>
</feature>
<dbReference type="HAMAP" id="MF_02120">
    <property type="entry name" value="LysA"/>
    <property type="match status" value="1"/>
</dbReference>
<organism evidence="12 13">
    <name type="scientific">Leucobacter tardus</name>
    <dbReference type="NCBI Taxonomy" id="501483"/>
    <lineage>
        <taxon>Bacteria</taxon>
        <taxon>Bacillati</taxon>
        <taxon>Actinomycetota</taxon>
        <taxon>Actinomycetes</taxon>
        <taxon>Micrococcales</taxon>
        <taxon>Microbacteriaceae</taxon>
        <taxon>Leucobacter</taxon>
    </lineage>
</organism>
<evidence type="ECO:0000259" key="10">
    <source>
        <dbReference type="Pfam" id="PF00278"/>
    </source>
</evidence>
<dbReference type="NCBIfam" id="TIGR01048">
    <property type="entry name" value="lysA"/>
    <property type="match status" value="1"/>
</dbReference>
<comment type="pathway">
    <text evidence="6 9">Amino-acid biosynthesis; L-lysine biosynthesis via DAP pathway; L-lysine from DL-2,6-diaminopimelate: step 1/1.</text>
</comment>
<feature type="active site" description="Proton donor" evidence="8">
    <location>
        <position position="378"/>
    </location>
</feature>
<feature type="binding site" evidence="6">
    <location>
        <position position="312"/>
    </location>
    <ligand>
        <name>substrate</name>
    </ligand>
</feature>
<feature type="binding site" evidence="6">
    <location>
        <position position="407"/>
    </location>
    <ligand>
        <name>substrate</name>
    </ligand>
</feature>
<protein>
    <recommendedName>
        <fullName evidence="6 7">Diaminopimelate decarboxylase</fullName>
        <shortName evidence="6">DAP decarboxylase</shortName>
        <shortName evidence="6">DAPDC</shortName>
        <ecNumber evidence="6 7">4.1.1.20</ecNumber>
    </recommendedName>
</protein>
<dbReference type="GO" id="GO:0009089">
    <property type="term" value="P:lysine biosynthetic process via diaminopimelate"/>
    <property type="evidence" value="ECO:0007669"/>
    <property type="project" value="UniProtKB-UniRule"/>
</dbReference>
<feature type="domain" description="Orn/DAP/Arg decarboxylase 2 N-terminal" evidence="11">
    <location>
        <begin position="65"/>
        <end position="316"/>
    </location>
</feature>
<keyword evidence="3 6" id="KW-0663">Pyridoxal phosphate</keyword>
<reference evidence="12" key="1">
    <citation type="submission" date="2021-03" db="EMBL/GenBank/DDBJ databases">
        <title>Leucobacter chromiisoli sp. nov., isolated from chromium-containing soil of chemical plant.</title>
        <authorList>
            <person name="Xu Z."/>
        </authorList>
    </citation>
    <scope>NUCLEOTIDE SEQUENCE</scope>
    <source>
        <strain evidence="12">K 70/01</strain>
    </source>
</reference>
<dbReference type="Pfam" id="PF00278">
    <property type="entry name" value="Orn_DAP_Arg_deC"/>
    <property type="match status" value="1"/>
</dbReference>
<dbReference type="Gene3D" id="2.40.37.10">
    <property type="entry name" value="Lyase, Ornithine Decarboxylase, Chain A, domain 1"/>
    <property type="match status" value="1"/>
</dbReference>
<keyword evidence="6" id="KW-0028">Amino-acid biosynthesis</keyword>
<dbReference type="PANTHER" id="PTHR43727">
    <property type="entry name" value="DIAMINOPIMELATE DECARBOXYLASE"/>
    <property type="match status" value="1"/>
</dbReference>
<feature type="modified residue" description="N6-(pyridoxal phosphate)lysine" evidence="6 8">
    <location>
        <position position="88"/>
    </location>
</feature>
<proteinExistence type="inferred from homology"/>
<dbReference type="CDD" id="cd06828">
    <property type="entry name" value="PLPDE_III_DapDC"/>
    <property type="match status" value="1"/>
</dbReference>
<comment type="cofactor">
    <cofactor evidence="1 6 8 9">
        <name>pyridoxal 5'-phosphate</name>
        <dbReference type="ChEBI" id="CHEBI:597326"/>
    </cofactor>
</comment>
<dbReference type="InterPro" id="IPR029066">
    <property type="entry name" value="PLP-binding_barrel"/>
</dbReference>
<dbReference type="Pfam" id="PF02784">
    <property type="entry name" value="Orn_Arg_deC_N"/>
    <property type="match status" value="1"/>
</dbReference>
<evidence type="ECO:0000256" key="9">
    <source>
        <dbReference type="RuleBase" id="RU003738"/>
    </source>
</evidence>
<dbReference type="InterPro" id="IPR022644">
    <property type="entry name" value="De-COase2_N"/>
</dbReference>
<keyword evidence="2 6" id="KW-0210">Decarboxylase</keyword>
<evidence type="ECO:0000256" key="4">
    <source>
        <dbReference type="ARBA" id="ARBA00023154"/>
    </source>
</evidence>
<dbReference type="PRINTS" id="PR01179">
    <property type="entry name" value="ODADCRBXLASE"/>
</dbReference>
<comment type="caution">
    <text evidence="6">Lacks conserved residue(s) required for the propagation of feature annotation.</text>
</comment>